<name>A0A7Y1MRI4_9PSED</name>
<dbReference type="EMBL" id="JAAQYP010000028">
    <property type="protein sequence ID" value="NNA96941.1"/>
    <property type="molecule type" value="Genomic_DNA"/>
</dbReference>
<accession>A0A7Y1MRI4</accession>
<evidence type="ECO:0000313" key="1">
    <source>
        <dbReference type="EMBL" id="NNA96941.1"/>
    </source>
</evidence>
<comment type="caution">
    <text evidence="1">The sequence shown here is derived from an EMBL/GenBank/DDBJ whole genome shotgun (WGS) entry which is preliminary data.</text>
</comment>
<dbReference type="RefSeq" id="WP_134939581.1">
    <property type="nucleotide sequence ID" value="NZ_JAAQYP010000028.1"/>
</dbReference>
<proteinExistence type="predicted"/>
<evidence type="ECO:0000313" key="2">
    <source>
        <dbReference type="Proteomes" id="UP000542111"/>
    </source>
</evidence>
<dbReference type="Proteomes" id="UP000542111">
    <property type="component" value="Unassembled WGS sequence"/>
</dbReference>
<gene>
    <name evidence="1" type="ORF">HBO33_17360</name>
</gene>
<organism evidence="1 2">
    <name type="scientific">Pseudomonas gessardii</name>
    <dbReference type="NCBI Taxonomy" id="78544"/>
    <lineage>
        <taxon>Bacteria</taxon>
        <taxon>Pseudomonadati</taxon>
        <taxon>Pseudomonadota</taxon>
        <taxon>Gammaproteobacteria</taxon>
        <taxon>Pseudomonadales</taxon>
        <taxon>Pseudomonadaceae</taxon>
        <taxon>Pseudomonas</taxon>
    </lineage>
</organism>
<dbReference type="AlphaFoldDB" id="A0A7Y1MRI4"/>
<protein>
    <submittedName>
        <fullName evidence="1">Uncharacterized protein</fullName>
    </submittedName>
</protein>
<reference evidence="1 2" key="1">
    <citation type="journal article" date="2020" name="Front. Microbiol.">
        <title>Genetic Organization of the aprX-lipA2 Operon Affects the Proteolytic Potential of Pseudomonas Species in Milk.</title>
        <authorList>
            <person name="Maier C."/>
            <person name="Huptas C."/>
            <person name="von Neubeck M."/>
            <person name="Scherer S."/>
            <person name="Wenning M."/>
            <person name="Lucking G."/>
        </authorList>
    </citation>
    <scope>NUCLEOTIDE SEQUENCE [LARGE SCALE GENOMIC DNA]</scope>
    <source>
        <strain evidence="1 2">G4779</strain>
    </source>
</reference>
<sequence length="148" mass="17222">MLLDNDEGRNSNGWLLVAADHPALGRLYWRYCDESSVNAPDYYGITDNVQLASWIREGWRKTDVYAADYSDMSSMTARCFIRELFNPNRYDSNYLESFNWDNGHADIVLYQDLADLQRRSSQSVEDFVNWLRSAEWFDTPVPVPTSKS</sequence>